<name>Q2HCR7_CHAGB</name>
<feature type="region of interest" description="Disordered" evidence="1">
    <location>
        <begin position="25"/>
        <end position="87"/>
    </location>
</feature>
<evidence type="ECO:0000256" key="1">
    <source>
        <dbReference type="SAM" id="MobiDB-lite"/>
    </source>
</evidence>
<sequence>MTKRMMLTAKTLLLVSVGTKHSTVPLVPDGPAAEEEPKGAEEVSGNDEKHQDVYDGIEAARRREAKVETENRRLDEKNREIPGDGDGEDVELEAAQPLCGQIGAVIAQAMVGYCKDKAGCQGFGIVGINNNSGVIAHGGGFRGVGSLLALWVSVIRAAHEDVDLESGDNGGKLTGD</sequence>
<dbReference type="AlphaFoldDB" id="Q2HCR7"/>
<evidence type="ECO:0000313" key="4">
    <source>
        <dbReference type="Proteomes" id="UP000001056"/>
    </source>
</evidence>
<keyword evidence="2" id="KW-0732">Signal</keyword>
<feature type="signal peptide" evidence="2">
    <location>
        <begin position="1"/>
        <end position="21"/>
    </location>
</feature>
<dbReference type="InParanoid" id="Q2HCR7"/>
<protein>
    <submittedName>
        <fullName evidence="3">Uncharacterized protein</fullName>
    </submittedName>
</protein>
<accession>Q2HCR7</accession>
<evidence type="ECO:0000256" key="2">
    <source>
        <dbReference type="SAM" id="SignalP"/>
    </source>
</evidence>
<gene>
    <name evidence="3" type="ORF">CHGG_01987</name>
</gene>
<feature type="compositionally biased region" description="Basic and acidic residues" evidence="1">
    <location>
        <begin position="35"/>
        <end position="82"/>
    </location>
</feature>
<feature type="chain" id="PRO_5004209208" evidence="2">
    <location>
        <begin position="22"/>
        <end position="176"/>
    </location>
</feature>
<dbReference type="HOGENOM" id="CLU_1524965_0_0_1"/>
<dbReference type="EMBL" id="CH408029">
    <property type="protein sequence ID" value="EAQ93752.1"/>
    <property type="molecule type" value="Genomic_DNA"/>
</dbReference>
<keyword evidence="4" id="KW-1185">Reference proteome</keyword>
<dbReference type="RefSeq" id="XP_001221208.1">
    <property type="nucleotide sequence ID" value="XM_001221207.1"/>
</dbReference>
<dbReference type="GeneID" id="4386234"/>
<proteinExistence type="predicted"/>
<organism evidence="3 4">
    <name type="scientific">Chaetomium globosum (strain ATCC 6205 / CBS 148.51 / DSM 1962 / NBRC 6347 / NRRL 1970)</name>
    <name type="common">Soil fungus</name>
    <dbReference type="NCBI Taxonomy" id="306901"/>
    <lineage>
        <taxon>Eukaryota</taxon>
        <taxon>Fungi</taxon>
        <taxon>Dikarya</taxon>
        <taxon>Ascomycota</taxon>
        <taxon>Pezizomycotina</taxon>
        <taxon>Sordariomycetes</taxon>
        <taxon>Sordariomycetidae</taxon>
        <taxon>Sordariales</taxon>
        <taxon>Chaetomiaceae</taxon>
        <taxon>Chaetomium</taxon>
    </lineage>
</organism>
<evidence type="ECO:0000313" key="3">
    <source>
        <dbReference type="EMBL" id="EAQ93752.1"/>
    </source>
</evidence>
<reference evidence="4" key="1">
    <citation type="journal article" date="2015" name="Genome Announc.">
        <title>Draft genome sequence of the cellulolytic fungus Chaetomium globosum.</title>
        <authorList>
            <person name="Cuomo C.A."/>
            <person name="Untereiner W.A."/>
            <person name="Ma L.-J."/>
            <person name="Grabherr M."/>
            <person name="Birren B.W."/>
        </authorList>
    </citation>
    <scope>NUCLEOTIDE SEQUENCE [LARGE SCALE GENOMIC DNA]</scope>
    <source>
        <strain evidence="4">ATCC 6205 / CBS 148.51 / DSM 1962 / NBRC 6347 / NRRL 1970</strain>
    </source>
</reference>
<dbReference type="VEuPathDB" id="FungiDB:CHGG_01987"/>
<dbReference type="Proteomes" id="UP000001056">
    <property type="component" value="Unassembled WGS sequence"/>
</dbReference>